<gene>
    <name evidence="2" type="ORF">Adt_08958</name>
</gene>
<evidence type="ECO:0000313" key="2">
    <source>
        <dbReference type="EMBL" id="KAL2523904.1"/>
    </source>
</evidence>
<evidence type="ECO:0000256" key="1">
    <source>
        <dbReference type="SAM" id="MobiDB-lite"/>
    </source>
</evidence>
<dbReference type="AlphaFoldDB" id="A0ABD1UFV9"/>
<comment type="caution">
    <text evidence="2">The sequence shown here is derived from an EMBL/GenBank/DDBJ whole genome shotgun (WGS) entry which is preliminary data.</text>
</comment>
<organism evidence="2 3">
    <name type="scientific">Abeliophyllum distichum</name>
    <dbReference type="NCBI Taxonomy" id="126358"/>
    <lineage>
        <taxon>Eukaryota</taxon>
        <taxon>Viridiplantae</taxon>
        <taxon>Streptophyta</taxon>
        <taxon>Embryophyta</taxon>
        <taxon>Tracheophyta</taxon>
        <taxon>Spermatophyta</taxon>
        <taxon>Magnoliopsida</taxon>
        <taxon>eudicotyledons</taxon>
        <taxon>Gunneridae</taxon>
        <taxon>Pentapetalae</taxon>
        <taxon>asterids</taxon>
        <taxon>lamiids</taxon>
        <taxon>Lamiales</taxon>
        <taxon>Oleaceae</taxon>
        <taxon>Forsythieae</taxon>
        <taxon>Abeliophyllum</taxon>
    </lineage>
</organism>
<feature type="region of interest" description="Disordered" evidence="1">
    <location>
        <begin position="1"/>
        <end position="37"/>
    </location>
</feature>
<dbReference type="Proteomes" id="UP001604336">
    <property type="component" value="Unassembled WGS sequence"/>
</dbReference>
<feature type="compositionally biased region" description="Basic residues" evidence="1">
    <location>
        <begin position="1"/>
        <end position="15"/>
    </location>
</feature>
<sequence>MVMVKKRRKKMRKKRVDNVGPKTPIKAPNQQTPPEIRGMGWDFFYADNMPQSSLGEVEDEGKDYMEDGDGNFNNVGGSVDLKTHEKQAIFEKIENFNNLGENSREFRSSRHQGKCQ</sequence>
<name>A0ABD1UFV9_9LAMI</name>
<evidence type="ECO:0000313" key="3">
    <source>
        <dbReference type="Proteomes" id="UP001604336"/>
    </source>
</evidence>
<proteinExistence type="predicted"/>
<keyword evidence="3" id="KW-1185">Reference proteome</keyword>
<accession>A0ABD1UFV9</accession>
<dbReference type="EMBL" id="JBFOLK010000003">
    <property type="protein sequence ID" value="KAL2523904.1"/>
    <property type="molecule type" value="Genomic_DNA"/>
</dbReference>
<protein>
    <submittedName>
        <fullName evidence="2">Uncharacterized protein</fullName>
    </submittedName>
</protein>
<reference evidence="3" key="1">
    <citation type="submission" date="2024-07" db="EMBL/GenBank/DDBJ databases">
        <title>Two chromosome-level genome assemblies of Korean endemic species Abeliophyllum distichum and Forsythia ovata (Oleaceae).</title>
        <authorList>
            <person name="Jang H."/>
        </authorList>
    </citation>
    <scope>NUCLEOTIDE SEQUENCE [LARGE SCALE GENOMIC DNA]</scope>
</reference>